<keyword evidence="2" id="KW-0964">Secreted</keyword>
<evidence type="ECO:0000256" key="4">
    <source>
        <dbReference type="ARBA" id="ARBA00022734"/>
    </source>
</evidence>
<keyword evidence="3" id="KW-0732">Signal</keyword>
<proteinExistence type="predicted"/>
<dbReference type="GO" id="GO:0008083">
    <property type="term" value="F:growth factor activity"/>
    <property type="evidence" value="ECO:0007669"/>
    <property type="project" value="TreeGrafter"/>
</dbReference>
<dbReference type="PANTHER" id="PTHR22799:SF1">
    <property type="entry name" value="C-TYPE LECTIN DOMAIN FAMILY 11 MEMBER A"/>
    <property type="match status" value="1"/>
</dbReference>
<evidence type="ECO:0000256" key="5">
    <source>
        <dbReference type="ARBA" id="ARBA00023157"/>
    </source>
</evidence>
<evidence type="ECO:0000259" key="7">
    <source>
        <dbReference type="PROSITE" id="PS50041"/>
    </source>
</evidence>
<keyword evidence="5" id="KW-1015">Disulfide bond</keyword>
<keyword evidence="4" id="KW-0430">Lectin</keyword>
<evidence type="ECO:0000256" key="6">
    <source>
        <dbReference type="SAM" id="MobiDB-lite"/>
    </source>
</evidence>
<dbReference type="PANTHER" id="PTHR22799">
    <property type="entry name" value="TETRANECTIN-RELATED"/>
    <property type="match status" value="1"/>
</dbReference>
<dbReference type="InterPro" id="IPR001304">
    <property type="entry name" value="C-type_lectin-like"/>
</dbReference>
<dbReference type="GeneTree" id="ENSGT00950000183186"/>
<dbReference type="AlphaFoldDB" id="A0A673Y7I6"/>
<dbReference type="Proteomes" id="UP000472277">
    <property type="component" value="Chromosome 35"/>
</dbReference>
<dbReference type="GO" id="GO:0030246">
    <property type="term" value="F:carbohydrate binding"/>
    <property type="evidence" value="ECO:0007669"/>
    <property type="project" value="UniProtKB-KW"/>
</dbReference>
<organism evidence="8 9">
    <name type="scientific">Salmo trutta</name>
    <name type="common">Brown trout</name>
    <dbReference type="NCBI Taxonomy" id="8032"/>
    <lineage>
        <taxon>Eukaryota</taxon>
        <taxon>Metazoa</taxon>
        <taxon>Chordata</taxon>
        <taxon>Craniata</taxon>
        <taxon>Vertebrata</taxon>
        <taxon>Euteleostomi</taxon>
        <taxon>Actinopterygii</taxon>
        <taxon>Neopterygii</taxon>
        <taxon>Teleostei</taxon>
        <taxon>Protacanthopterygii</taxon>
        <taxon>Salmoniformes</taxon>
        <taxon>Salmonidae</taxon>
        <taxon>Salmoninae</taxon>
        <taxon>Salmo</taxon>
    </lineage>
</organism>
<dbReference type="PROSITE" id="PS50041">
    <property type="entry name" value="C_TYPE_LECTIN_2"/>
    <property type="match status" value="1"/>
</dbReference>
<reference evidence="8" key="2">
    <citation type="submission" date="2025-09" db="UniProtKB">
        <authorList>
            <consortium name="Ensembl"/>
        </authorList>
    </citation>
    <scope>IDENTIFICATION</scope>
</reference>
<keyword evidence="9" id="KW-1185">Reference proteome</keyword>
<evidence type="ECO:0000313" key="9">
    <source>
        <dbReference type="Proteomes" id="UP000472277"/>
    </source>
</evidence>
<dbReference type="InterPro" id="IPR016187">
    <property type="entry name" value="CTDL_fold"/>
</dbReference>
<protein>
    <submittedName>
        <fullName evidence="8">C-type lectin domain family 11 member A-like</fullName>
    </submittedName>
</protein>
<dbReference type="InterPro" id="IPR051663">
    <property type="entry name" value="CLec_Tetranectin-domain"/>
</dbReference>
<comment type="subcellular location">
    <subcellularLocation>
        <location evidence="1">Secreted</location>
    </subcellularLocation>
</comment>
<reference evidence="8" key="1">
    <citation type="submission" date="2025-08" db="UniProtKB">
        <authorList>
            <consortium name="Ensembl"/>
        </authorList>
    </citation>
    <scope>IDENTIFICATION</scope>
</reference>
<dbReference type="InterPro" id="IPR018378">
    <property type="entry name" value="C-type_lectin_CS"/>
</dbReference>
<dbReference type="SUPFAM" id="SSF56436">
    <property type="entry name" value="C-type lectin-like"/>
    <property type="match status" value="1"/>
</dbReference>
<dbReference type="Gene3D" id="3.10.100.10">
    <property type="entry name" value="Mannose-Binding Protein A, subunit A"/>
    <property type="match status" value="1"/>
</dbReference>
<dbReference type="PROSITE" id="PS00615">
    <property type="entry name" value="C_TYPE_LECTIN_1"/>
    <property type="match status" value="1"/>
</dbReference>
<evidence type="ECO:0000256" key="3">
    <source>
        <dbReference type="ARBA" id="ARBA00022729"/>
    </source>
</evidence>
<feature type="domain" description="C-type lectin" evidence="7">
    <location>
        <begin position="161"/>
        <end position="206"/>
    </location>
</feature>
<name>A0A673Y7I6_SALTR</name>
<dbReference type="GO" id="GO:0005615">
    <property type="term" value="C:extracellular space"/>
    <property type="evidence" value="ECO:0007669"/>
    <property type="project" value="TreeGrafter"/>
</dbReference>
<evidence type="ECO:0000313" key="8">
    <source>
        <dbReference type="Ensembl" id="ENSSTUP00000030409.1"/>
    </source>
</evidence>
<gene>
    <name evidence="8" type="primary">LOC115174361</name>
</gene>
<sequence>SCCWGGPPMTMEELEYWLQMFYPHCFLQDPETQGKQAREDLPEEQEPSPVSDFDNTYNYICMSAQTQQKYTLHTVQIIAELSDITSEAIHRLNVGHYTLDVKVTQLLDRVSRLDGTLGEVEETMQQISLLTKENRKEIGRLEGCQKGRRVGYKCYLVYRTYETYAGAHFLSSQPDGGKRENCVAMASDDGDWWDNYCDRNMSYLCEFDA</sequence>
<evidence type="ECO:0000256" key="2">
    <source>
        <dbReference type="ARBA" id="ARBA00022525"/>
    </source>
</evidence>
<dbReference type="GO" id="GO:0001503">
    <property type="term" value="P:ossification"/>
    <property type="evidence" value="ECO:0007669"/>
    <property type="project" value="TreeGrafter"/>
</dbReference>
<accession>A0A673Y7I6</accession>
<feature type="region of interest" description="Disordered" evidence="6">
    <location>
        <begin position="33"/>
        <end position="52"/>
    </location>
</feature>
<dbReference type="InterPro" id="IPR016186">
    <property type="entry name" value="C-type_lectin-like/link_sf"/>
</dbReference>
<evidence type="ECO:0000256" key="1">
    <source>
        <dbReference type="ARBA" id="ARBA00004613"/>
    </source>
</evidence>
<dbReference type="Ensembl" id="ENSSTUT00000031813.1">
    <property type="protein sequence ID" value="ENSSTUP00000030409.1"/>
    <property type="gene ID" value="ENSSTUG00000013058.1"/>
</dbReference>